<gene>
    <name evidence="2" type="ORF">MM415A00630_0004</name>
    <name evidence="3" type="ORF">MM415B03032_0008</name>
    <name evidence="1" type="ORF">TM448A02122_0004</name>
</gene>
<sequence length="171" mass="19078">MVMRKPIISPSLSSEEKIDKLSKVVERLGRRSVKVTSAIVTPVPISNCVIGEDVRGEILRYLFCCPGNLNKGGIFLNKKPESGALVKLEIFNDLDGESKGYSISRRNLIFAPDIEVDTWNRLVVSLSSVNPEEKITEAWIALLWTPSVKDATVKSYLIDEIEESVDDLLEE</sequence>
<dbReference type="EMBL" id="MT142688">
    <property type="protein sequence ID" value="QJA87208.1"/>
    <property type="molecule type" value="Genomic_DNA"/>
</dbReference>
<evidence type="ECO:0000313" key="3">
    <source>
        <dbReference type="EMBL" id="QJA87208.1"/>
    </source>
</evidence>
<dbReference type="EMBL" id="MT144263">
    <property type="protein sequence ID" value="QJA51439.1"/>
    <property type="molecule type" value="Genomic_DNA"/>
</dbReference>
<name>A0A6H1ZVD4_9ZZZZ</name>
<dbReference type="EMBL" id="MT142438">
    <property type="protein sequence ID" value="QJA80842.1"/>
    <property type="molecule type" value="Genomic_DNA"/>
</dbReference>
<dbReference type="AlphaFoldDB" id="A0A6H1ZVD4"/>
<evidence type="ECO:0000313" key="1">
    <source>
        <dbReference type="EMBL" id="QJA51439.1"/>
    </source>
</evidence>
<organism evidence="1">
    <name type="scientific">viral metagenome</name>
    <dbReference type="NCBI Taxonomy" id="1070528"/>
    <lineage>
        <taxon>unclassified sequences</taxon>
        <taxon>metagenomes</taxon>
        <taxon>organismal metagenomes</taxon>
    </lineage>
</organism>
<proteinExistence type="predicted"/>
<accession>A0A6H1ZVD4</accession>
<protein>
    <submittedName>
        <fullName evidence="1">Uncharacterized protein</fullName>
    </submittedName>
</protein>
<evidence type="ECO:0000313" key="2">
    <source>
        <dbReference type="EMBL" id="QJA80842.1"/>
    </source>
</evidence>
<reference evidence="1" key="1">
    <citation type="submission" date="2020-03" db="EMBL/GenBank/DDBJ databases">
        <title>The deep terrestrial virosphere.</title>
        <authorList>
            <person name="Holmfeldt K."/>
            <person name="Nilsson E."/>
            <person name="Simone D."/>
            <person name="Lopez-Fernandez M."/>
            <person name="Wu X."/>
            <person name="de Brujin I."/>
            <person name="Lundin D."/>
            <person name="Andersson A."/>
            <person name="Bertilsson S."/>
            <person name="Dopson M."/>
        </authorList>
    </citation>
    <scope>NUCLEOTIDE SEQUENCE</scope>
    <source>
        <strain evidence="2">MM415A00630</strain>
        <strain evidence="3">MM415B03032</strain>
        <strain evidence="1">TM448A02122</strain>
    </source>
</reference>